<organism evidence="1 2">
    <name type="scientific">Xylaria curta</name>
    <dbReference type="NCBI Taxonomy" id="42375"/>
    <lineage>
        <taxon>Eukaryota</taxon>
        <taxon>Fungi</taxon>
        <taxon>Dikarya</taxon>
        <taxon>Ascomycota</taxon>
        <taxon>Pezizomycotina</taxon>
        <taxon>Sordariomycetes</taxon>
        <taxon>Xylariomycetidae</taxon>
        <taxon>Xylariales</taxon>
        <taxon>Xylariaceae</taxon>
        <taxon>Xylaria</taxon>
    </lineage>
</organism>
<dbReference type="EMBL" id="JAPDGR010001797">
    <property type="protein sequence ID" value="KAJ2979535.1"/>
    <property type="molecule type" value="Genomic_DNA"/>
</dbReference>
<name>A0ACC1NJN4_9PEZI</name>
<reference evidence="1" key="1">
    <citation type="submission" date="2022-10" db="EMBL/GenBank/DDBJ databases">
        <title>Genome Sequence of Xylaria curta.</title>
        <authorList>
            <person name="Buettner E."/>
        </authorList>
    </citation>
    <scope>NUCLEOTIDE SEQUENCE</scope>
    <source>
        <strain evidence="1">Babe10</strain>
    </source>
</reference>
<evidence type="ECO:0000313" key="1">
    <source>
        <dbReference type="EMBL" id="KAJ2979535.1"/>
    </source>
</evidence>
<keyword evidence="2" id="KW-1185">Reference proteome</keyword>
<evidence type="ECO:0000313" key="2">
    <source>
        <dbReference type="Proteomes" id="UP001143856"/>
    </source>
</evidence>
<dbReference type="Proteomes" id="UP001143856">
    <property type="component" value="Unassembled WGS sequence"/>
</dbReference>
<comment type="caution">
    <text evidence="1">The sequence shown here is derived from an EMBL/GenBank/DDBJ whole genome shotgun (WGS) entry which is preliminary data.</text>
</comment>
<protein>
    <submittedName>
        <fullName evidence="1">Uncharacterized protein</fullName>
    </submittedName>
</protein>
<proteinExistence type="predicted"/>
<sequence length="936" mass="106282">MDTAALEIFFTTQWNAAIARHRVSLDTDDLETIKNYTSWASIQSEILQDVPQSISLIQPALQHLSVFAEFFTTKLVEDLDTAFFWGALGCLLQLITNSEDRDVEANLPVMIKQLLLQAEAFNDFCDASFDVENPIKEACFDMQLLYLDFHIHCIRYLHGGGVAAYGNESPMLLIDRRCAAAKQDLIEGIGRVKRVVQIRSSRVQSPPNTNEAVASTRIRCLMQPDSRTTRIFDRIEVFRSLDEILSHTERNTFKSVALHGMGGVGKTTVASSYLARKYDDKTYDVLLWAYGEKTVSLRQSFTDIALRLKLPGARPQNHDENLMLVQDWFQTTESKWLIVYDNVSDAATLMPYWPCSSHGRVIITTRNRSLAFEPAAEDLEILTWDARTGSDYLFFLLKKNIGRDLDAETASALALSQKLSGHALGLFHMAAIIHDGEFSIQRFMTMYAKNPYRAHGTDTLSALWDYSFRSLGKDSMNLIGVLSYLAPDGIPPDIFDTGSDRNFPVDLEFCSDEFAFSAALSKLLKLALVKKDRDTGTLSIHRMVQAQLKHFLNVDGRQRHFNNTIRLLFDVFPPEAPSQAQLYIHWKLCNRYIQHVTNVKDCFVEESRVSKTFLPSMEFCSLLSSCERFLSETNSMAELETLSAVNLGALNRLGDIPQMSDLKVSILSHQAQAAESIGHPLKAIELNQQCYDLRLQEEPRRNLLLCFASNNLAYCHNTANLHEMSATWYDKSKSYWDLAVKNGEATGDRPARHIKNHARCLVYLGKYDQARQMFEIAIPRLKSEKPLNWAMLAYALFAQATMYRRLHKFETAEAYFMEAQVIWIKGDQTRAHPFYAACLYKIGACCLDQGKVEASIKHLRDSAEIIKVHKADRPAENARCFFKLSEALLQDSMDDSHAEAVVLRDDAEKILRKADPKATRSDTEIAYDDLVPIFWR</sequence>
<accession>A0ACC1NJN4</accession>
<gene>
    <name evidence="1" type="ORF">NUW58_g7177</name>
</gene>